<reference evidence="2 3" key="1">
    <citation type="submission" date="2020-04" db="EMBL/GenBank/DDBJ databases">
        <authorList>
            <person name="De Canck E."/>
        </authorList>
    </citation>
    <scope>NUCLEOTIDE SEQUENCE [LARGE SCALE GENOMIC DNA]</scope>
    <source>
        <strain evidence="2 3">LMG 29739</strain>
    </source>
</reference>
<name>A0A6J5EK63_9BURK</name>
<dbReference type="EMBL" id="CADIKF010000042">
    <property type="protein sequence ID" value="CAB3765612.1"/>
    <property type="molecule type" value="Genomic_DNA"/>
</dbReference>
<dbReference type="Proteomes" id="UP000494329">
    <property type="component" value="Unassembled WGS sequence"/>
</dbReference>
<dbReference type="RefSeq" id="WP_175113510.1">
    <property type="nucleotide sequence ID" value="NZ_CADIKF010000042.1"/>
</dbReference>
<protein>
    <submittedName>
        <fullName evidence="2">Uncharacterized protein</fullName>
    </submittedName>
</protein>
<evidence type="ECO:0000313" key="2">
    <source>
        <dbReference type="EMBL" id="CAB3765612.1"/>
    </source>
</evidence>
<proteinExistence type="predicted"/>
<keyword evidence="3" id="KW-1185">Reference proteome</keyword>
<gene>
    <name evidence="2" type="ORF">LMG29739_04603</name>
</gene>
<feature type="chain" id="PRO_5026971643" evidence="1">
    <location>
        <begin position="25"/>
        <end position="111"/>
    </location>
</feature>
<sequence>MKTTRLVPFLVGALAIGASSAAMAGGVHIGVNLGVPAPVYVAPAPVYAPPPPPVVYQPVPVVAGPAIFIGWHGDRYWDGHRYWGRDEWNRRHGGYHGGYHGHDHGHDGHWH</sequence>
<evidence type="ECO:0000313" key="3">
    <source>
        <dbReference type="Proteomes" id="UP000494329"/>
    </source>
</evidence>
<organism evidence="2 3">
    <name type="scientific">Paraburkholderia solisilvae</name>
    <dbReference type="NCBI Taxonomy" id="624376"/>
    <lineage>
        <taxon>Bacteria</taxon>
        <taxon>Pseudomonadati</taxon>
        <taxon>Pseudomonadota</taxon>
        <taxon>Betaproteobacteria</taxon>
        <taxon>Burkholderiales</taxon>
        <taxon>Burkholderiaceae</taxon>
        <taxon>Paraburkholderia</taxon>
    </lineage>
</organism>
<keyword evidence="1" id="KW-0732">Signal</keyword>
<feature type="signal peptide" evidence="1">
    <location>
        <begin position="1"/>
        <end position="24"/>
    </location>
</feature>
<accession>A0A6J5EK63</accession>
<dbReference type="AlphaFoldDB" id="A0A6J5EK63"/>
<evidence type="ECO:0000256" key="1">
    <source>
        <dbReference type="SAM" id="SignalP"/>
    </source>
</evidence>